<evidence type="ECO:0000256" key="5">
    <source>
        <dbReference type="ARBA" id="ARBA00022614"/>
    </source>
</evidence>
<keyword evidence="5" id="KW-0433">Leucine-rich repeat</keyword>
<evidence type="ECO:0000256" key="14">
    <source>
        <dbReference type="ARBA" id="ARBA00023136"/>
    </source>
</evidence>
<dbReference type="PANTHER" id="PTHR27000:SF290">
    <property type="entry name" value="LRR RECEPTOR-LIKE SERINE_THREONINE-PROTEIN KINASE RGI2"/>
    <property type="match status" value="1"/>
</dbReference>
<protein>
    <submittedName>
        <fullName evidence="21">OLC1v1019385C1</fullName>
    </submittedName>
</protein>
<reference evidence="21" key="1">
    <citation type="submission" date="2023-03" db="EMBL/GenBank/DDBJ databases">
        <authorList>
            <person name="Julca I."/>
        </authorList>
    </citation>
    <scope>NUCLEOTIDE SEQUENCE</scope>
</reference>
<dbReference type="FunFam" id="3.80.10.10:FF:000400">
    <property type="entry name" value="Nuclear pore complex protein NUP107"/>
    <property type="match status" value="1"/>
</dbReference>
<keyword evidence="16" id="KW-0325">Glycoprotein</keyword>
<accession>A0AAV1EDX7</accession>
<dbReference type="GO" id="GO:0006952">
    <property type="term" value="P:defense response"/>
    <property type="evidence" value="ECO:0007669"/>
    <property type="project" value="UniProtKB-ARBA"/>
</dbReference>
<dbReference type="SUPFAM" id="SSF56112">
    <property type="entry name" value="Protein kinase-like (PK-like)"/>
    <property type="match status" value="1"/>
</dbReference>
<dbReference type="Gene3D" id="1.10.510.10">
    <property type="entry name" value="Transferase(Phosphotransferase) domain 1"/>
    <property type="match status" value="1"/>
</dbReference>
<comment type="subcellular location">
    <subcellularLocation>
        <location evidence="1">Cell membrane</location>
        <topology evidence="1">Single-pass membrane protein</topology>
    </subcellularLocation>
    <subcellularLocation>
        <location evidence="2">Membrane</location>
        <topology evidence="2">Single-pass type I membrane protein</topology>
    </subcellularLocation>
</comment>
<keyword evidence="22" id="KW-1185">Reference proteome</keyword>
<dbReference type="PROSITE" id="PS50011">
    <property type="entry name" value="PROTEIN_KINASE_DOM"/>
    <property type="match status" value="1"/>
</dbReference>
<evidence type="ECO:0000313" key="21">
    <source>
        <dbReference type="EMBL" id="CAI9117896.1"/>
    </source>
</evidence>
<dbReference type="FunFam" id="3.80.10.10:FF:000438">
    <property type="entry name" value="Putative LRR receptor-like serine/threonine-protein kinase At4g26540 family"/>
    <property type="match status" value="1"/>
</dbReference>
<keyword evidence="12 17" id="KW-0067">ATP-binding</keyword>
<dbReference type="Pfam" id="PF00560">
    <property type="entry name" value="LRR_1"/>
    <property type="match status" value="6"/>
</dbReference>
<feature type="binding site" evidence="17">
    <location>
        <position position="829"/>
    </location>
    <ligand>
        <name>ATP</name>
        <dbReference type="ChEBI" id="CHEBI:30616"/>
    </ligand>
</feature>
<dbReference type="PROSITE" id="PS00107">
    <property type="entry name" value="PROTEIN_KINASE_ATP"/>
    <property type="match status" value="1"/>
</dbReference>
<dbReference type="Pfam" id="PF23598">
    <property type="entry name" value="LRR_14"/>
    <property type="match status" value="1"/>
</dbReference>
<dbReference type="SUPFAM" id="SSF52047">
    <property type="entry name" value="RNI-like"/>
    <property type="match status" value="1"/>
</dbReference>
<dbReference type="InterPro" id="IPR032675">
    <property type="entry name" value="LRR_dom_sf"/>
</dbReference>
<evidence type="ECO:0000256" key="11">
    <source>
        <dbReference type="ARBA" id="ARBA00022777"/>
    </source>
</evidence>
<evidence type="ECO:0000256" key="3">
    <source>
        <dbReference type="ARBA" id="ARBA00008684"/>
    </source>
</evidence>
<feature type="region of interest" description="Disordered" evidence="18">
    <location>
        <begin position="1091"/>
        <end position="1120"/>
    </location>
</feature>
<evidence type="ECO:0000256" key="2">
    <source>
        <dbReference type="ARBA" id="ARBA00004479"/>
    </source>
</evidence>
<dbReference type="PROSITE" id="PS51450">
    <property type="entry name" value="LRR"/>
    <property type="match status" value="2"/>
</dbReference>
<proteinExistence type="inferred from homology"/>
<keyword evidence="15" id="KW-0675">Receptor</keyword>
<dbReference type="InterPro" id="IPR003591">
    <property type="entry name" value="Leu-rich_rpt_typical-subtyp"/>
</dbReference>
<dbReference type="InterPro" id="IPR008271">
    <property type="entry name" value="Ser/Thr_kinase_AS"/>
</dbReference>
<evidence type="ECO:0000256" key="9">
    <source>
        <dbReference type="ARBA" id="ARBA00022737"/>
    </source>
</evidence>
<dbReference type="InterPro" id="IPR001611">
    <property type="entry name" value="Leu-rich_rpt"/>
</dbReference>
<dbReference type="Proteomes" id="UP001161247">
    <property type="component" value="Chromosome 9"/>
</dbReference>
<dbReference type="GO" id="GO:0005524">
    <property type="term" value="F:ATP binding"/>
    <property type="evidence" value="ECO:0007669"/>
    <property type="project" value="UniProtKB-UniRule"/>
</dbReference>
<evidence type="ECO:0000256" key="4">
    <source>
        <dbReference type="ARBA" id="ARBA00022527"/>
    </source>
</evidence>
<dbReference type="InterPro" id="IPR011009">
    <property type="entry name" value="Kinase-like_dom_sf"/>
</dbReference>
<evidence type="ECO:0000256" key="8">
    <source>
        <dbReference type="ARBA" id="ARBA00022729"/>
    </source>
</evidence>
<keyword evidence="4" id="KW-0723">Serine/threonine-protein kinase</keyword>
<keyword evidence="8" id="KW-0732">Signal</keyword>
<sequence>MSMPSSRQNLLHLNQNPKFHFPSLLNTLFPPPLFFSFTILSALFINFFSVTASGSNLEAFTLYSWLHGSAPPPQAFSSWSLNDQNPCKWAFITCNSQGFVSEITIQSIPLQHPLPSNLSSFKSLQKVVISDANITGSIPADIGDCASLTVIDFSDNGLVGSIPVSIGKLQNLEDLVLNSNQLTGRIPAELSNCRRLKNLFLYDNLLSGTIPPELGLLSNLEVLRSGGNKDIIGKIPDEIGNCRNLTILGLADTGLSGSLPPSLGKLTKLKTLSIYTTMVSGEIPPELGNCSELVNLYLYENSLSGSIPPELGKLKSLDKLLLWQNNLVGVIPEDIGNCSRLTMIDLSLNSLSGTIPWSLGGLSELEEFMISNNNVSGSIPAVLSNASNLMQLQLDTNQISGLIPPELGKLSNLVVFFAWQNQLEGSIPASLAGCTSLQALDLSHNSLTGSIPPGLFQLQNLTKLLLVSNDISGTIPPDIGKCSSLVRLRLGNNRITGEIPKEIGGLKILNFLELSGNRLSGPVPDEIAGCSELQMVDLSNNTLEGSLTNGLSSLSGLQVLDVSMNQFSGPIPASLGRLSSLNKLVLSQNSFSGSIPPSLGLCSSLQFLDLSGNSLFGSIPSELSKLESLEISLNLSCNGLTGTIPAQISALSKLSILDLSHNKLEGSLAPLGRMDNLVSLNVSFNNFSGYLPDNKLFRQLSVSDLEGNQGLCSVGRDMCFRDNIEASKSDGARRSRRIKIAIAMLVILTVAMVVMGTLAVLRARRVLKGDGDSELGESWPWQFIPFQKINFTIDQVLKCLVESNVIGKGCSGVVYKADMENGEIIAVKKLWPSTLGSTNGCDEEKCAVRDSFSAEIKTLGTIRHKNIVRFLGYYWNRNTRLLMYDYMPNGSLGSLLHERRGSSLEWDLRYQILLGAAQGLAYLHHDCVPPIVHRDIKANNILIGLEFEPYIADFGLAKLVEDGDFARSSNTVAGSYGYIAPEYGYMMKITEKTDVYSYGVVMLEVLTGKQPIDPTIPDGVHVVDWVRQKRDSLEIIDPSLLSRPESEVDEMIQTLGIALLCVNSSPDERPTMKDVAAMLKEIKHEREDYSKVDDLLKGSPTASPVNKKSRSNSCVPAATSSSAQQAIHKLFPRSNNTSFSASSLLYSSSSSNGKLGFK</sequence>
<dbReference type="Pfam" id="PF08263">
    <property type="entry name" value="LRRNT_2"/>
    <property type="match status" value="1"/>
</dbReference>
<dbReference type="Pfam" id="PF00069">
    <property type="entry name" value="Pkinase"/>
    <property type="match status" value="1"/>
</dbReference>
<dbReference type="FunFam" id="1.10.510.10:FF:000276">
    <property type="entry name" value="LRR receptor-like serine/threonine-protein kinase RCH1"/>
    <property type="match status" value="1"/>
</dbReference>
<dbReference type="FunFam" id="3.80.10.10:FF:000041">
    <property type="entry name" value="LRR receptor-like serine/threonine-protein kinase ERECTA"/>
    <property type="match status" value="1"/>
</dbReference>
<dbReference type="SMART" id="SM00220">
    <property type="entry name" value="S_TKc"/>
    <property type="match status" value="1"/>
</dbReference>
<evidence type="ECO:0000256" key="13">
    <source>
        <dbReference type="ARBA" id="ARBA00022989"/>
    </source>
</evidence>
<feature type="transmembrane region" description="Helical" evidence="19">
    <location>
        <begin position="33"/>
        <end position="52"/>
    </location>
</feature>
<keyword evidence="6" id="KW-0808">Transferase</keyword>
<comment type="similarity">
    <text evidence="3">Belongs to the protein kinase superfamily. Ser/Thr protein kinase family.</text>
</comment>
<dbReference type="GO" id="GO:0051707">
    <property type="term" value="P:response to other organism"/>
    <property type="evidence" value="ECO:0007669"/>
    <property type="project" value="UniProtKB-ARBA"/>
</dbReference>
<dbReference type="PANTHER" id="PTHR27000">
    <property type="entry name" value="LEUCINE-RICH REPEAT RECEPTOR-LIKE PROTEIN KINASE FAMILY PROTEIN-RELATED"/>
    <property type="match status" value="1"/>
</dbReference>
<dbReference type="GO" id="GO:0004674">
    <property type="term" value="F:protein serine/threonine kinase activity"/>
    <property type="evidence" value="ECO:0007669"/>
    <property type="project" value="UniProtKB-KW"/>
</dbReference>
<dbReference type="AlphaFoldDB" id="A0AAV1EDX7"/>
<dbReference type="GO" id="GO:0005886">
    <property type="term" value="C:plasma membrane"/>
    <property type="evidence" value="ECO:0007669"/>
    <property type="project" value="UniProtKB-SubCell"/>
</dbReference>
<gene>
    <name evidence="21" type="ORF">OLC1_LOCUS23885</name>
</gene>
<organism evidence="21 22">
    <name type="scientific">Oldenlandia corymbosa var. corymbosa</name>
    <dbReference type="NCBI Taxonomy" id="529605"/>
    <lineage>
        <taxon>Eukaryota</taxon>
        <taxon>Viridiplantae</taxon>
        <taxon>Streptophyta</taxon>
        <taxon>Embryophyta</taxon>
        <taxon>Tracheophyta</taxon>
        <taxon>Spermatophyta</taxon>
        <taxon>Magnoliopsida</taxon>
        <taxon>eudicotyledons</taxon>
        <taxon>Gunneridae</taxon>
        <taxon>Pentapetalae</taxon>
        <taxon>asterids</taxon>
        <taxon>lamiids</taxon>
        <taxon>Gentianales</taxon>
        <taxon>Rubiaceae</taxon>
        <taxon>Rubioideae</taxon>
        <taxon>Spermacoceae</taxon>
        <taxon>Hedyotis-Oldenlandia complex</taxon>
        <taxon>Oldenlandia</taxon>
    </lineage>
</organism>
<feature type="compositionally biased region" description="Polar residues" evidence="18">
    <location>
        <begin position="1100"/>
        <end position="1120"/>
    </location>
</feature>
<keyword evidence="13 19" id="KW-1133">Transmembrane helix</keyword>
<keyword evidence="10 17" id="KW-0547">Nucleotide-binding</keyword>
<dbReference type="InterPro" id="IPR017441">
    <property type="entry name" value="Protein_kinase_ATP_BS"/>
</dbReference>
<dbReference type="FunFam" id="3.30.200.20:FF:000517">
    <property type="entry name" value="probable LRR receptor-like serine/threonine-protein kinase At1g34110"/>
    <property type="match status" value="1"/>
</dbReference>
<evidence type="ECO:0000256" key="18">
    <source>
        <dbReference type="SAM" id="MobiDB-lite"/>
    </source>
</evidence>
<keyword evidence="11" id="KW-0418">Kinase</keyword>
<dbReference type="PRINTS" id="PR00019">
    <property type="entry name" value="LEURICHRPT"/>
</dbReference>
<evidence type="ECO:0000256" key="17">
    <source>
        <dbReference type="PROSITE-ProRule" id="PRU10141"/>
    </source>
</evidence>
<dbReference type="InterPro" id="IPR013210">
    <property type="entry name" value="LRR_N_plant-typ"/>
</dbReference>
<evidence type="ECO:0000256" key="19">
    <source>
        <dbReference type="SAM" id="Phobius"/>
    </source>
</evidence>
<dbReference type="FunFam" id="3.80.10.10:FF:000393">
    <property type="entry name" value="LRR receptor-like serine/threonine-protein kinase RCH1"/>
    <property type="match status" value="1"/>
</dbReference>
<keyword evidence="9" id="KW-0677">Repeat</keyword>
<dbReference type="InterPro" id="IPR055414">
    <property type="entry name" value="LRR_R13L4/SHOC2-like"/>
</dbReference>
<evidence type="ECO:0000256" key="6">
    <source>
        <dbReference type="ARBA" id="ARBA00022679"/>
    </source>
</evidence>
<name>A0AAV1EDX7_OLDCO</name>
<keyword evidence="14 19" id="KW-0472">Membrane</keyword>
<dbReference type="PROSITE" id="PS00108">
    <property type="entry name" value="PROTEIN_KINASE_ST"/>
    <property type="match status" value="1"/>
</dbReference>
<dbReference type="EMBL" id="OX459126">
    <property type="protein sequence ID" value="CAI9117896.1"/>
    <property type="molecule type" value="Genomic_DNA"/>
</dbReference>
<evidence type="ECO:0000256" key="1">
    <source>
        <dbReference type="ARBA" id="ARBA00004162"/>
    </source>
</evidence>
<evidence type="ECO:0000256" key="16">
    <source>
        <dbReference type="ARBA" id="ARBA00023180"/>
    </source>
</evidence>
<evidence type="ECO:0000256" key="10">
    <source>
        <dbReference type="ARBA" id="ARBA00022741"/>
    </source>
</evidence>
<dbReference type="GO" id="GO:0001653">
    <property type="term" value="F:peptide receptor activity"/>
    <property type="evidence" value="ECO:0007669"/>
    <property type="project" value="UniProtKB-ARBA"/>
</dbReference>
<keyword evidence="7 19" id="KW-0812">Transmembrane</keyword>
<dbReference type="Gene3D" id="3.80.10.10">
    <property type="entry name" value="Ribonuclease Inhibitor"/>
    <property type="match status" value="6"/>
</dbReference>
<evidence type="ECO:0000256" key="12">
    <source>
        <dbReference type="ARBA" id="ARBA00022840"/>
    </source>
</evidence>
<dbReference type="InterPro" id="IPR000719">
    <property type="entry name" value="Prot_kinase_dom"/>
</dbReference>
<dbReference type="Gene3D" id="3.30.200.20">
    <property type="entry name" value="Phosphorylase Kinase, domain 1"/>
    <property type="match status" value="1"/>
</dbReference>
<feature type="domain" description="Protein kinase" evidence="20">
    <location>
        <begin position="800"/>
        <end position="1087"/>
    </location>
</feature>
<dbReference type="SMART" id="SM00369">
    <property type="entry name" value="LRR_TYP"/>
    <property type="match status" value="9"/>
</dbReference>
<evidence type="ECO:0000256" key="15">
    <source>
        <dbReference type="ARBA" id="ARBA00023170"/>
    </source>
</evidence>
<dbReference type="FunFam" id="3.80.10.10:FF:000270">
    <property type="entry name" value="Putative LRR receptor-like serine/threonine-protein kinase"/>
    <property type="match status" value="1"/>
</dbReference>
<feature type="transmembrane region" description="Helical" evidence="19">
    <location>
        <begin position="740"/>
        <end position="761"/>
    </location>
</feature>
<evidence type="ECO:0000313" key="22">
    <source>
        <dbReference type="Proteomes" id="UP001161247"/>
    </source>
</evidence>
<evidence type="ECO:0000259" key="20">
    <source>
        <dbReference type="PROSITE" id="PS50011"/>
    </source>
</evidence>
<dbReference type="SUPFAM" id="SSF52058">
    <property type="entry name" value="L domain-like"/>
    <property type="match status" value="1"/>
</dbReference>
<evidence type="ECO:0000256" key="7">
    <source>
        <dbReference type="ARBA" id="ARBA00022692"/>
    </source>
</evidence>